<organism evidence="1 2">
    <name type="scientific">Vermiconidia calcicola</name>
    <dbReference type="NCBI Taxonomy" id="1690605"/>
    <lineage>
        <taxon>Eukaryota</taxon>
        <taxon>Fungi</taxon>
        <taxon>Dikarya</taxon>
        <taxon>Ascomycota</taxon>
        <taxon>Pezizomycotina</taxon>
        <taxon>Dothideomycetes</taxon>
        <taxon>Dothideomycetidae</taxon>
        <taxon>Mycosphaerellales</taxon>
        <taxon>Extremaceae</taxon>
        <taxon>Vermiconidia</taxon>
    </lineage>
</organism>
<keyword evidence="2" id="KW-1185">Reference proteome</keyword>
<gene>
    <name evidence="1" type="ORF">LTR37_004232</name>
</gene>
<protein>
    <submittedName>
        <fullName evidence="1">Uncharacterized protein</fullName>
    </submittedName>
</protein>
<evidence type="ECO:0000313" key="1">
    <source>
        <dbReference type="EMBL" id="KAK3719695.1"/>
    </source>
</evidence>
<dbReference type="EMBL" id="JAUTXU010000025">
    <property type="protein sequence ID" value="KAK3719695.1"/>
    <property type="molecule type" value="Genomic_DNA"/>
</dbReference>
<dbReference type="Proteomes" id="UP001281147">
    <property type="component" value="Unassembled WGS sequence"/>
</dbReference>
<comment type="caution">
    <text evidence="1">The sequence shown here is derived from an EMBL/GenBank/DDBJ whole genome shotgun (WGS) entry which is preliminary data.</text>
</comment>
<accession>A0ACC3NN40</accession>
<evidence type="ECO:0000313" key="2">
    <source>
        <dbReference type="Proteomes" id="UP001281147"/>
    </source>
</evidence>
<name>A0ACC3NN40_9PEZI</name>
<sequence>MERPRPRHRAMSHDRNRPAADAPPVRSRSLLGPARRADDLGELHQRFADMDLGRPRRNLDMPPGLSLPAGRFGIPRAPIVKCGVPGYELVKKLKTGGMSEAVNIVKDRVTGKLFVEKRVRADGVRLGRTNAELNALMRIQRGQNLNYMITYLWGYGNINCTFILEYCDNGNLAEQIQKYRAQRRGISEDFAWHVLLSISHALAFLHQGIKNGAVEQGPKRDWNTLCHLDIKPCNIFLSTADQEGPYPRVVLGDFGCAITKSDIVFGMEHPRQQAAGTPQWYPPEGLPQIVGPHQTRYGPATDMWQLGATVQALCRLLDMPDRDRLATGRPAGGNYSKLLNAAIQVTTTPDWRKRYTATKLIKMMKSERVWQTQ</sequence>
<proteinExistence type="predicted"/>
<reference evidence="1" key="1">
    <citation type="submission" date="2023-07" db="EMBL/GenBank/DDBJ databases">
        <title>Black Yeasts Isolated from many extreme environments.</title>
        <authorList>
            <person name="Coleine C."/>
            <person name="Stajich J.E."/>
            <person name="Selbmann L."/>
        </authorList>
    </citation>
    <scope>NUCLEOTIDE SEQUENCE</scope>
    <source>
        <strain evidence="1">CCFEE 5714</strain>
    </source>
</reference>